<evidence type="ECO:0000313" key="1">
    <source>
        <dbReference type="EMBL" id="KAL2537472.1"/>
    </source>
</evidence>
<evidence type="ECO:0000313" key="2">
    <source>
        <dbReference type="Proteomes" id="UP001604277"/>
    </source>
</evidence>
<dbReference type="Proteomes" id="UP001604277">
    <property type="component" value="Unassembled WGS sequence"/>
</dbReference>
<name>A0ABD1VJS8_9LAMI</name>
<accession>A0ABD1VJS8</accession>
<gene>
    <name evidence="1" type="ORF">Fot_18863</name>
</gene>
<dbReference type="AlphaFoldDB" id="A0ABD1VJS8"/>
<comment type="caution">
    <text evidence="1">The sequence shown here is derived from an EMBL/GenBank/DDBJ whole genome shotgun (WGS) entry which is preliminary data.</text>
</comment>
<proteinExistence type="predicted"/>
<dbReference type="EMBL" id="JBFOLJ010000005">
    <property type="protein sequence ID" value="KAL2537472.1"/>
    <property type="molecule type" value="Genomic_DNA"/>
</dbReference>
<organism evidence="1 2">
    <name type="scientific">Forsythia ovata</name>
    <dbReference type="NCBI Taxonomy" id="205694"/>
    <lineage>
        <taxon>Eukaryota</taxon>
        <taxon>Viridiplantae</taxon>
        <taxon>Streptophyta</taxon>
        <taxon>Embryophyta</taxon>
        <taxon>Tracheophyta</taxon>
        <taxon>Spermatophyta</taxon>
        <taxon>Magnoliopsida</taxon>
        <taxon>eudicotyledons</taxon>
        <taxon>Gunneridae</taxon>
        <taxon>Pentapetalae</taxon>
        <taxon>asterids</taxon>
        <taxon>lamiids</taxon>
        <taxon>Lamiales</taxon>
        <taxon>Oleaceae</taxon>
        <taxon>Forsythieae</taxon>
        <taxon>Forsythia</taxon>
    </lineage>
</organism>
<protein>
    <recommendedName>
        <fullName evidence="3">DUF4283 domain-containing protein</fullName>
    </recommendedName>
</protein>
<keyword evidence="2" id="KW-1185">Reference proteome</keyword>
<sequence length="109" mass="12200">MRIHKRMPYLIIRKNHPIASVWVSFPFLPLVFFNKKVLLSIASYHGTPLKIGEPTACFSRPKGTLAKGVSMYPPLLKIPITCFSRLSVIKIDLSNPQLLASKILSLSPV</sequence>
<evidence type="ECO:0008006" key="3">
    <source>
        <dbReference type="Google" id="ProtNLM"/>
    </source>
</evidence>
<reference evidence="2" key="1">
    <citation type="submission" date="2024-07" db="EMBL/GenBank/DDBJ databases">
        <title>Two chromosome-level genome assemblies of Korean endemic species Abeliophyllum distichum and Forsythia ovata (Oleaceae).</title>
        <authorList>
            <person name="Jang H."/>
        </authorList>
    </citation>
    <scope>NUCLEOTIDE SEQUENCE [LARGE SCALE GENOMIC DNA]</scope>
</reference>